<evidence type="ECO:0000313" key="1">
    <source>
        <dbReference type="EMBL" id="CAC5363381.1"/>
    </source>
</evidence>
<gene>
    <name evidence="1" type="ORF">MCOR_4828</name>
</gene>
<dbReference type="AlphaFoldDB" id="A0A6J8A764"/>
<dbReference type="Proteomes" id="UP000507470">
    <property type="component" value="Unassembled WGS sequence"/>
</dbReference>
<dbReference type="EMBL" id="CACVKT020000843">
    <property type="protein sequence ID" value="CAC5363381.1"/>
    <property type="molecule type" value="Genomic_DNA"/>
</dbReference>
<dbReference type="PANTHER" id="PTHR47331:SF5">
    <property type="entry name" value="RIBONUCLEASE H"/>
    <property type="match status" value="1"/>
</dbReference>
<keyword evidence="2" id="KW-1185">Reference proteome</keyword>
<dbReference type="GO" id="GO:0008270">
    <property type="term" value="F:zinc ion binding"/>
    <property type="evidence" value="ECO:0007669"/>
    <property type="project" value="InterPro"/>
</dbReference>
<dbReference type="OrthoDB" id="10065844at2759"/>
<reference evidence="1 2" key="1">
    <citation type="submission" date="2020-06" db="EMBL/GenBank/DDBJ databases">
        <authorList>
            <person name="Li R."/>
            <person name="Bekaert M."/>
        </authorList>
    </citation>
    <scope>NUCLEOTIDE SEQUENCE [LARGE SCALE GENOMIC DNA]</scope>
    <source>
        <strain evidence="2">wild</strain>
    </source>
</reference>
<dbReference type="GO" id="GO:0003676">
    <property type="term" value="F:nucleic acid binding"/>
    <property type="evidence" value="ECO:0007669"/>
    <property type="project" value="InterPro"/>
</dbReference>
<dbReference type="InterPro" id="IPR036875">
    <property type="entry name" value="Znf_CCHC_sf"/>
</dbReference>
<evidence type="ECO:0000313" key="2">
    <source>
        <dbReference type="Proteomes" id="UP000507470"/>
    </source>
</evidence>
<sequence>MKTMGTLNALNNNRENRKLLSKQQDWVLTRLSRIVAKHKEDKCEFPSFQTFVEFVEKKVTIANDPVTSIQSARSETTNIISDKFKTNRFQRGKYDNQRRNVLATETSRMSDKHNNRYNKDQTCTFCKKTGHFIDLCQQFLVKSADKRKKLFKRIWLSWSRTYY</sequence>
<accession>A0A6J8A764</accession>
<evidence type="ECO:0008006" key="3">
    <source>
        <dbReference type="Google" id="ProtNLM"/>
    </source>
</evidence>
<dbReference type="SUPFAM" id="SSF57756">
    <property type="entry name" value="Retrovirus zinc finger-like domains"/>
    <property type="match status" value="1"/>
</dbReference>
<proteinExistence type="predicted"/>
<dbReference type="PANTHER" id="PTHR47331">
    <property type="entry name" value="PHD-TYPE DOMAIN-CONTAINING PROTEIN"/>
    <property type="match status" value="1"/>
</dbReference>
<organism evidence="1 2">
    <name type="scientific">Mytilus coruscus</name>
    <name type="common">Sea mussel</name>
    <dbReference type="NCBI Taxonomy" id="42192"/>
    <lineage>
        <taxon>Eukaryota</taxon>
        <taxon>Metazoa</taxon>
        <taxon>Spiralia</taxon>
        <taxon>Lophotrochozoa</taxon>
        <taxon>Mollusca</taxon>
        <taxon>Bivalvia</taxon>
        <taxon>Autobranchia</taxon>
        <taxon>Pteriomorphia</taxon>
        <taxon>Mytilida</taxon>
        <taxon>Mytiloidea</taxon>
        <taxon>Mytilidae</taxon>
        <taxon>Mytilinae</taxon>
        <taxon>Mytilus</taxon>
    </lineage>
</organism>
<name>A0A6J8A764_MYTCO</name>
<protein>
    <recommendedName>
        <fullName evidence="3">CCHC-type domain-containing protein</fullName>
    </recommendedName>
</protein>